<evidence type="ECO:0000313" key="1">
    <source>
        <dbReference type="EMBL" id="ADN16635.1"/>
    </source>
</evidence>
<dbReference type="RefSeq" id="WP_013324675.1">
    <property type="nucleotide sequence ID" value="NC_014501.1"/>
</dbReference>
<proteinExistence type="predicted"/>
<name>E0UFE1_GLOV7</name>
<dbReference type="EMBL" id="CP002198">
    <property type="protein sequence ID" value="ADN16635.1"/>
    <property type="molecule type" value="Genomic_DNA"/>
</dbReference>
<dbReference type="Proteomes" id="UP000008206">
    <property type="component" value="Chromosome"/>
</dbReference>
<reference evidence="2" key="1">
    <citation type="journal article" date="2011" name="MBio">
        <title>Novel metabolic attributes of the genus Cyanothece, comprising a group of unicellular nitrogen-fixing Cyanobacteria.</title>
        <authorList>
            <person name="Bandyopadhyay A."/>
            <person name="Elvitigala T."/>
            <person name="Welsh E."/>
            <person name="Stockel J."/>
            <person name="Liberton M."/>
            <person name="Min H."/>
            <person name="Sherman L.A."/>
            <person name="Pakrasi H.B."/>
        </authorList>
    </citation>
    <scope>NUCLEOTIDE SEQUENCE [LARGE SCALE GENOMIC DNA]</scope>
    <source>
        <strain evidence="2">PCC 7822</strain>
    </source>
</reference>
<evidence type="ECO:0000313" key="2">
    <source>
        <dbReference type="Proteomes" id="UP000008206"/>
    </source>
</evidence>
<gene>
    <name evidence="1" type="ordered locus">Cyan7822_4731</name>
</gene>
<accession>E0UFE1</accession>
<protein>
    <submittedName>
        <fullName evidence="1">Uncharacterized protein</fullName>
    </submittedName>
</protein>
<organism evidence="1 2">
    <name type="scientific">Gloeothece verrucosa (strain PCC 7822)</name>
    <name type="common">Cyanothece sp. (strain PCC 7822)</name>
    <dbReference type="NCBI Taxonomy" id="497965"/>
    <lineage>
        <taxon>Bacteria</taxon>
        <taxon>Bacillati</taxon>
        <taxon>Cyanobacteriota</taxon>
        <taxon>Cyanophyceae</taxon>
        <taxon>Oscillatoriophycideae</taxon>
        <taxon>Chroococcales</taxon>
        <taxon>Aphanothecaceae</taxon>
        <taxon>Gloeothece</taxon>
        <taxon>Gloeothece verrucosa</taxon>
    </lineage>
</organism>
<keyword evidence="2" id="KW-1185">Reference proteome</keyword>
<sequence>MVTKIFNNQQKLKKLKSSQIKFTIKKTSTIPEISEVLQTILEKQSIIFLVQSLDEIGVPTGEAVIKQFWNLITKDFPTTKHHLFLCFFSINEIQYNSIGYNLRFEVGECFNDEDLRRWLNLLENNNDELFRKIIKDKEPAKVIELWQQCKGHNDQLLEAIHSYCGCQIEETLWQKI</sequence>
<dbReference type="HOGENOM" id="CLU_1522725_0_0_3"/>
<dbReference type="STRING" id="497965.Cyan7822_4731"/>
<dbReference type="AlphaFoldDB" id="E0UFE1"/>
<dbReference type="KEGG" id="cyj:Cyan7822_4731"/>